<name>A0ABQ6GSX8_9GAMM</name>
<proteinExistence type="predicted"/>
<dbReference type="InterPro" id="IPR010836">
    <property type="entry name" value="SapC"/>
</dbReference>
<sequence length="252" mass="28172">MTRLVAVTPKQHQDIQIDKQKVEAHGAELNLIPVVTAEFTNLATQYPIVLTKNGDTGEFVCAAMLGFEAKENLFWQNGQWQSIYLPLQIQRQPFFIGNSNGEATTTNQDYVVCLDSESPAIVNSPSTSHSGDANPHLVRLFTDNGEESDYFQQIKQTLAHILQGEQHTKAFIKALNTAQLIQPLSLEVTFADQQSTRLNGLYTIDQQKLAALTTEQVGKLHRDGWLAAIYTIITSLGQIYSLIERKNQRLTN</sequence>
<reference evidence="1 2" key="1">
    <citation type="submission" date="2023-03" db="EMBL/GenBank/DDBJ databases">
        <title>Draft genome sequence of Thalassotalea insulae KCTC 62186T.</title>
        <authorList>
            <person name="Sawabe T."/>
        </authorList>
    </citation>
    <scope>NUCLEOTIDE SEQUENCE [LARGE SCALE GENOMIC DNA]</scope>
    <source>
        <strain evidence="1 2">KCTC 62186</strain>
    </source>
</reference>
<organism evidence="1 2">
    <name type="scientific">Thalassotalea insulae</name>
    <dbReference type="NCBI Taxonomy" id="2056778"/>
    <lineage>
        <taxon>Bacteria</taxon>
        <taxon>Pseudomonadati</taxon>
        <taxon>Pseudomonadota</taxon>
        <taxon>Gammaproteobacteria</taxon>
        <taxon>Alteromonadales</taxon>
        <taxon>Colwelliaceae</taxon>
        <taxon>Thalassotalea</taxon>
    </lineage>
</organism>
<dbReference type="EMBL" id="BSST01000001">
    <property type="protein sequence ID" value="GLX79058.1"/>
    <property type="molecule type" value="Genomic_DNA"/>
</dbReference>
<dbReference type="Pfam" id="PF07277">
    <property type="entry name" value="SapC"/>
    <property type="match status" value="1"/>
</dbReference>
<dbReference type="Proteomes" id="UP001157186">
    <property type="component" value="Unassembled WGS sequence"/>
</dbReference>
<evidence type="ECO:0000313" key="2">
    <source>
        <dbReference type="Proteomes" id="UP001157186"/>
    </source>
</evidence>
<keyword evidence="2" id="KW-1185">Reference proteome</keyword>
<dbReference type="RefSeq" id="WP_284244948.1">
    <property type="nucleotide sequence ID" value="NZ_BSST01000001.1"/>
</dbReference>
<gene>
    <name evidence="1" type="ORF">tinsulaeT_23980</name>
</gene>
<accession>A0ABQ6GSX8</accession>
<comment type="caution">
    <text evidence="1">The sequence shown here is derived from an EMBL/GenBank/DDBJ whole genome shotgun (WGS) entry which is preliminary data.</text>
</comment>
<protein>
    <submittedName>
        <fullName evidence="1">SapC family protein</fullName>
    </submittedName>
</protein>
<evidence type="ECO:0000313" key="1">
    <source>
        <dbReference type="EMBL" id="GLX79058.1"/>
    </source>
</evidence>